<dbReference type="OrthoDB" id="7871094at2"/>
<feature type="region of interest" description="Disordered" evidence="1">
    <location>
        <begin position="65"/>
        <end position="114"/>
    </location>
</feature>
<evidence type="ECO:0000256" key="2">
    <source>
        <dbReference type="SAM" id="SignalP"/>
    </source>
</evidence>
<protein>
    <recommendedName>
        <fullName evidence="5">Lipoprotein</fullName>
    </recommendedName>
</protein>
<gene>
    <name evidence="3" type="ORF">EDD52_11256</name>
</gene>
<keyword evidence="4" id="KW-1185">Reference proteome</keyword>
<accession>A0A4R3J5J0</accession>
<reference evidence="3 4" key="1">
    <citation type="submission" date="2019-03" db="EMBL/GenBank/DDBJ databases">
        <title>Genomic Encyclopedia of Type Strains, Phase IV (KMG-IV): sequencing the most valuable type-strain genomes for metagenomic binning, comparative biology and taxonomic classification.</title>
        <authorList>
            <person name="Goeker M."/>
        </authorList>
    </citation>
    <scope>NUCLEOTIDE SEQUENCE [LARGE SCALE GENOMIC DNA]</scope>
    <source>
        <strain evidence="3 4">DSM 104836</strain>
    </source>
</reference>
<name>A0A4R3J5J0_9RHOB</name>
<dbReference type="EMBL" id="SLZU01000012">
    <property type="protein sequence ID" value="TCS61098.1"/>
    <property type="molecule type" value="Genomic_DNA"/>
</dbReference>
<feature type="signal peptide" evidence="2">
    <location>
        <begin position="1"/>
        <end position="20"/>
    </location>
</feature>
<keyword evidence="2" id="KW-0732">Signal</keyword>
<evidence type="ECO:0000313" key="3">
    <source>
        <dbReference type="EMBL" id="TCS61098.1"/>
    </source>
</evidence>
<feature type="compositionally biased region" description="Low complexity" evidence="1">
    <location>
        <begin position="94"/>
        <end position="114"/>
    </location>
</feature>
<dbReference type="RefSeq" id="WP_132246656.1">
    <property type="nucleotide sequence ID" value="NZ_SLZU01000012.1"/>
</dbReference>
<evidence type="ECO:0000313" key="4">
    <source>
        <dbReference type="Proteomes" id="UP000295696"/>
    </source>
</evidence>
<proteinExistence type="predicted"/>
<feature type="compositionally biased region" description="Acidic residues" evidence="1">
    <location>
        <begin position="74"/>
        <end position="85"/>
    </location>
</feature>
<organism evidence="3 4">
    <name type="scientific">Primorskyibacter sedentarius</name>
    <dbReference type="NCBI Taxonomy" id="745311"/>
    <lineage>
        <taxon>Bacteria</taxon>
        <taxon>Pseudomonadati</taxon>
        <taxon>Pseudomonadota</taxon>
        <taxon>Alphaproteobacteria</taxon>
        <taxon>Rhodobacterales</taxon>
        <taxon>Roseobacteraceae</taxon>
        <taxon>Primorskyibacter</taxon>
    </lineage>
</organism>
<dbReference type="PROSITE" id="PS51257">
    <property type="entry name" value="PROKAR_LIPOPROTEIN"/>
    <property type="match status" value="1"/>
</dbReference>
<feature type="chain" id="PRO_5020811213" description="Lipoprotein" evidence="2">
    <location>
        <begin position="21"/>
        <end position="114"/>
    </location>
</feature>
<evidence type="ECO:0000256" key="1">
    <source>
        <dbReference type="SAM" id="MobiDB-lite"/>
    </source>
</evidence>
<evidence type="ECO:0008006" key="5">
    <source>
        <dbReference type="Google" id="ProtNLM"/>
    </source>
</evidence>
<comment type="caution">
    <text evidence="3">The sequence shown here is derived from an EMBL/GenBank/DDBJ whole genome shotgun (WGS) entry which is preliminary data.</text>
</comment>
<dbReference type="AlphaFoldDB" id="A0A4R3J5J0"/>
<dbReference type="Proteomes" id="UP000295696">
    <property type="component" value="Unassembled WGS sequence"/>
</dbReference>
<sequence length="114" mass="11947">MTLKTIALVAASLTVLAACAQKPEPISEEPVFDKYGVPSCRPHDVPVGGIYTADLPICAYTAMSPTGAAHEDSDGSDNGDDDSPNDDSNGGGNQNQNQNNNQNRNTNENQNRAG</sequence>